<accession>A0A9D1HEZ3</accession>
<feature type="active site" description="Schiff-base intermediate with substrate" evidence="1">
    <location>
        <position position="51"/>
    </location>
</feature>
<feature type="active site" description="Nucleophile" evidence="1">
    <location>
        <position position="10"/>
    </location>
</feature>
<dbReference type="SUPFAM" id="SSF56784">
    <property type="entry name" value="HAD-like"/>
    <property type="match status" value="1"/>
</dbReference>
<dbReference type="Pfam" id="PF00702">
    <property type="entry name" value="Hydrolase"/>
    <property type="match status" value="1"/>
</dbReference>
<dbReference type="SFLD" id="SFLDS00003">
    <property type="entry name" value="Haloacid_Dehalogenase"/>
    <property type="match status" value="1"/>
</dbReference>
<dbReference type="InterPro" id="IPR023214">
    <property type="entry name" value="HAD_sf"/>
</dbReference>
<dbReference type="Proteomes" id="UP000824159">
    <property type="component" value="Unassembled WGS sequence"/>
</dbReference>
<dbReference type="EMBL" id="DVLX01000069">
    <property type="protein sequence ID" value="HIT99687.1"/>
    <property type="molecule type" value="Genomic_DNA"/>
</dbReference>
<comment type="caution">
    <text evidence="2">The sequence shown here is derived from an EMBL/GenBank/DDBJ whole genome shotgun (WGS) entry which is preliminary data.</text>
</comment>
<dbReference type="NCBIfam" id="TIGR01422">
    <property type="entry name" value="phosphonatase"/>
    <property type="match status" value="1"/>
</dbReference>
<dbReference type="Gene3D" id="1.10.150.240">
    <property type="entry name" value="Putative phosphatase, domain 2"/>
    <property type="match status" value="1"/>
</dbReference>
<keyword evidence="1" id="KW-0479">Metal-binding</keyword>
<dbReference type="InterPro" id="IPR050155">
    <property type="entry name" value="HAD-like_hydrolase_sf"/>
</dbReference>
<reference evidence="2" key="1">
    <citation type="submission" date="2020-10" db="EMBL/GenBank/DDBJ databases">
        <authorList>
            <person name="Gilroy R."/>
        </authorList>
    </citation>
    <scope>NUCLEOTIDE SEQUENCE</scope>
    <source>
        <strain evidence="2">CHK176-22527</strain>
    </source>
</reference>
<evidence type="ECO:0000313" key="3">
    <source>
        <dbReference type="Proteomes" id="UP000824159"/>
    </source>
</evidence>
<feature type="binding site" evidence="1">
    <location>
        <position position="185"/>
    </location>
    <ligand>
        <name>Mg(2+)</name>
        <dbReference type="ChEBI" id="CHEBI:18420"/>
    </ligand>
</feature>
<dbReference type="GO" id="GO:0008967">
    <property type="term" value="F:phosphoglycolate phosphatase activity"/>
    <property type="evidence" value="ECO:0007669"/>
    <property type="project" value="TreeGrafter"/>
</dbReference>
<keyword evidence="1 2" id="KW-0378">Hydrolase</keyword>
<dbReference type="GO" id="GO:0005829">
    <property type="term" value="C:cytosol"/>
    <property type="evidence" value="ECO:0007669"/>
    <property type="project" value="TreeGrafter"/>
</dbReference>
<evidence type="ECO:0000313" key="2">
    <source>
        <dbReference type="EMBL" id="HIT99687.1"/>
    </source>
</evidence>
<keyword evidence="1" id="KW-0704">Schiff base</keyword>
<reference evidence="2" key="2">
    <citation type="journal article" date="2021" name="PeerJ">
        <title>Extensive microbial diversity within the chicken gut microbiome revealed by metagenomics and culture.</title>
        <authorList>
            <person name="Gilroy R."/>
            <person name="Ravi A."/>
            <person name="Getino M."/>
            <person name="Pursley I."/>
            <person name="Horton D.L."/>
            <person name="Alikhan N.F."/>
            <person name="Baker D."/>
            <person name="Gharbi K."/>
            <person name="Hall N."/>
            <person name="Watson M."/>
            <person name="Adriaenssens E.M."/>
            <person name="Foster-Nyarko E."/>
            <person name="Jarju S."/>
            <person name="Secka A."/>
            <person name="Antonio M."/>
            <person name="Oren A."/>
            <person name="Chaudhuri R.R."/>
            <person name="La Ragione R."/>
            <person name="Hildebrand F."/>
            <person name="Pallen M.J."/>
        </authorList>
    </citation>
    <scope>NUCLEOTIDE SEQUENCE</scope>
    <source>
        <strain evidence="2">CHK176-22527</strain>
    </source>
</reference>
<dbReference type="GO" id="GO:0006281">
    <property type="term" value="P:DNA repair"/>
    <property type="evidence" value="ECO:0007669"/>
    <property type="project" value="TreeGrafter"/>
</dbReference>
<dbReference type="InterPro" id="IPR036412">
    <property type="entry name" value="HAD-like_sf"/>
</dbReference>
<comment type="cofactor">
    <cofactor evidence="1">
        <name>Mg(2+)</name>
        <dbReference type="ChEBI" id="CHEBI:18420"/>
    </cofactor>
    <text evidence="1">Binds 1 Mg(2+) ion per subunit.</text>
</comment>
<dbReference type="InterPro" id="IPR006323">
    <property type="entry name" value="Phosphonoacetald_hydro"/>
</dbReference>
<dbReference type="GO" id="GO:0019700">
    <property type="term" value="P:organic phosphonate catabolic process"/>
    <property type="evidence" value="ECO:0007669"/>
    <property type="project" value="InterPro"/>
</dbReference>
<sequence length="256" mass="28572">MHKVDAVIFDWAGTAVDYGSFAPVQAFADVFKAYGIEPTLDEIRKPMGMLKIDHIRTMLDMPRINGLWKEIYKREPSQEDALKMYGIFEEKLMAILKDFAVPKKDTLRTVPKLREMGISIGSTTGYNDKMMSVVAKEAEKRGYCPDTWFSPDSTDNKGRPYPYMIFKNMEALGLSDVRRVLKVGDTISDIKEGKCAGVLTAGVVIGSSQMGLSEEEFAHLSASDKEAKCDEVKKSFFKAGADEVFMTLDEVADFVA</sequence>
<keyword evidence="1" id="KW-0460">Magnesium</keyword>
<comment type="catalytic activity">
    <reaction evidence="1">
        <text>phosphonoacetaldehyde + H2O = acetaldehyde + phosphate + H(+)</text>
        <dbReference type="Rhea" id="RHEA:18905"/>
        <dbReference type="ChEBI" id="CHEBI:15343"/>
        <dbReference type="ChEBI" id="CHEBI:15377"/>
        <dbReference type="ChEBI" id="CHEBI:15378"/>
        <dbReference type="ChEBI" id="CHEBI:43474"/>
        <dbReference type="ChEBI" id="CHEBI:58383"/>
        <dbReference type="EC" id="3.11.1.1"/>
    </reaction>
</comment>
<organism evidence="2 3">
    <name type="scientific">Candidatus Allocopromorpha excrementavium</name>
    <dbReference type="NCBI Taxonomy" id="2840741"/>
    <lineage>
        <taxon>Bacteria</taxon>
        <taxon>Bacillati</taxon>
        <taxon>Bacillota</taxon>
        <taxon>Clostridia</taxon>
        <taxon>Eubacteriales</taxon>
        <taxon>Eubacteriaceae</taxon>
        <taxon>Eubacteriaceae incertae sedis</taxon>
        <taxon>Candidatus Allocopromorpha</taxon>
    </lineage>
</organism>
<name>A0A9D1HEZ3_9FIRM</name>
<comment type="similarity">
    <text evidence="1">Belongs to the HAD-like hydrolase superfamily. PhnX family.</text>
</comment>
<dbReference type="GO" id="GO:0000287">
    <property type="term" value="F:magnesium ion binding"/>
    <property type="evidence" value="ECO:0007669"/>
    <property type="project" value="UniProtKB-UniRule"/>
</dbReference>
<gene>
    <name evidence="1" type="primary">phnX</name>
    <name evidence="2" type="ORF">IAD12_05490</name>
</gene>
<dbReference type="Gene3D" id="3.40.50.1000">
    <property type="entry name" value="HAD superfamily/HAD-like"/>
    <property type="match status" value="1"/>
</dbReference>
<protein>
    <recommendedName>
        <fullName evidence="1">Phosphonoacetaldehyde hydrolase</fullName>
        <shortName evidence="1">Phosphonatase</shortName>
        <ecNumber evidence="1">3.11.1.1</ecNumber>
    </recommendedName>
    <alternativeName>
        <fullName evidence="1">Phosphonoacetaldehyde phosphonohydrolase</fullName>
    </alternativeName>
</protein>
<dbReference type="InterPro" id="IPR023198">
    <property type="entry name" value="PGP-like_dom2"/>
</dbReference>
<comment type="function">
    <text evidence="1">Involved in phosphonate degradation.</text>
</comment>
<dbReference type="AlphaFoldDB" id="A0A9D1HEZ3"/>
<dbReference type="PANTHER" id="PTHR43434">
    <property type="entry name" value="PHOSPHOGLYCOLATE PHOSPHATASE"/>
    <property type="match status" value="1"/>
</dbReference>
<dbReference type="EC" id="3.11.1.1" evidence="1"/>
<proteinExistence type="inferred from homology"/>
<dbReference type="PANTHER" id="PTHR43434:SF19">
    <property type="entry name" value="PHOSPHONOACETALDEHYDE HYDROLASE"/>
    <property type="match status" value="1"/>
</dbReference>
<evidence type="ECO:0000256" key="1">
    <source>
        <dbReference type="HAMAP-Rule" id="MF_01375"/>
    </source>
</evidence>
<comment type="subunit">
    <text evidence="1">Homodimer.</text>
</comment>
<dbReference type="HAMAP" id="MF_01375">
    <property type="entry name" value="PhnX"/>
    <property type="match status" value="1"/>
</dbReference>
<feature type="binding site" evidence="1">
    <location>
        <position position="10"/>
    </location>
    <ligand>
        <name>Mg(2+)</name>
        <dbReference type="ChEBI" id="CHEBI:18420"/>
    </ligand>
</feature>
<feature type="binding site" evidence="1">
    <location>
        <position position="12"/>
    </location>
    <ligand>
        <name>Mg(2+)</name>
        <dbReference type="ChEBI" id="CHEBI:18420"/>
    </ligand>
</feature>
<dbReference type="SFLD" id="SFLDG01129">
    <property type="entry name" value="C1.5:_HAD__Beta-PGM__Phosphata"/>
    <property type="match status" value="1"/>
</dbReference>
<dbReference type="GO" id="GO:0050194">
    <property type="term" value="F:phosphonoacetaldehyde hydrolase activity"/>
    <property type="evidence" value="ECO:0007669"/>
    <property type="project" value="UniProtKB-UniRule"/>
</dbReference>